<evidence type="ECO:0000313" key="5">
    <source>
        <dbReference type="EMBL" id="CAE0485309.1"/>
    </source>
</evidence>
<name>A0A7S3QKT4_DUNTE</name>
<evidence type="ECO:0000256" key="2">
    <source>
        <dbReference type="ARBA" id="ARBA00023015"/>
    </source>
</evidence>
<gene>
    <name evidence="5" type="ORF">DTER00134_LOCUS348</name>
</gene>
<evidence type="ECO:0008006" key="6">
    <source>
        <dbReference type="Google" id="ProtNLM"/>
    </source>
</evidence>
<dbReference type="AlphaFoldDB" id="A0A7S3QKT4"/>
<sequence length="159" mass="17181">MEEAIDHELTSMVDTFGNLLKAARVPDDEAEALAVRERKDRAPGDLLEVWAEKLVRSGHTALGLISQLKRGALLSDFESLIASVRAMRNTFNSEEEQVAQRLAAMRTDVQALLAQLEASYYTSFNKGPLPQAPASEDLASLSFLAAEVSAAGHASAALR</sequence>
<accession>A0A7S3QKT4</accession>
<evidence type="ECO:0000256" key="4">
    <source>
        <dbReference type="ARBA" id="ARBA00023242"/>
    </source>
</evidence>
<dbReference type="GO" id="GO:0016592">
    <property type="term" value="C:mediator complex"/>
    <property type="evidence" value="ECO:0007669"/>
    <property type="project" value="InterPro"/>
</dbReference>
<reference evidence="5" key="1">
    <citation type="submission" date="2021-01" db="EMBL/GenBank/DDBJ databases">
        <authorList>
            <person name="Corre E."/>
            <person name="Pelletier E."/>
            <person name="Niang G."/>
            <person name="Scheremetjew M."/>
            <person name="Finn R."/>
            <person name="Kale V."/>
            <person name="Holt S."/>
            <person name="Cochrane G."/>
            <person name="Meng A."/>
            <person name="Brown T."/>
            <person name="Cohen L."/>
        </authorList>
    </citation>
    <scope>NUCLEOTIDE SEQUENCE</scope>
    <source>
        <strain evidence="5">CCMP1320</strain>
    </source>
</reference>
<keyword evidence="3" id="KW-0804">Transcription</keyword>
<proteinExistence type="predicted"/>
<comment type="subcellular location">
    <subcellularLocation>
        <location evidence="1">Nucleus</location>
    </subcellularLocation>
</comment>
<dbReference type="Pfam" id="PF06179">
    <property type="entry name" value="Med22"/>
    <property type="match status" value="1"/>
</dbReference>
<dbReference type="InterPro" id="IPR009332">
    <property type="entry name" value="Med22"/>
</dbReference>
<dbReference type="GO" id="GO:0003712">
    <property type="term" value="F:transcription coregulator activity"/>
    <property type="evidence" value="ECO:0007669"/>
    <property type="project" value="InterPro"/>
</dbReference>
<keyword evidence="2" id="KW-0805">Transcription regulation</keyword>
<protein>
    <recommendedName>
        <fullName evidence="6">Mediator of RNA polymerase II transcription subunit 22</fullName>
    </recommendedName>
</protein>
<dbReference type="GO" id="GO:0006357">
    <property type="term" value="P:regulation of transcription by RNA polymerase II"/>
    <property type="evidence" value="ECO:0007669"/>
    <property type="project" value="InterPro"/>
</dbReference>
<dbReference type="PANTHER" id="PTHR12434:SF6">
    <property type="entry name" value="MEDIATOR OF RNA POLYMERASE II TRANSCRIPTION SUBUNIT 22"/>
    <property type="match status" value="1"/>
</dbReference>
<dbReference type="EMBL" id="HBIP01000821">
    <property type="protein sequence ID" value="CAE0485309.1"/>
    <property type="molecule type" value="Transcribed_RNA"/>
</dbReference>
<evidence type="ECO:0000256" key="3">
    <source>
        <dbReference type="ARBA" id="ARBA00023163"/>
    </source>
</evidence>
<organism evidence="5">
    <name type="scientific">Dunaliella tertiolecta</name>
    <name type="common">Green alga</name>
    <dbReference type="NCBI Taxonomy" id="3047"/>
    <lineage>
        <taxon>Eukaryota</taxon>
        <taxon>Viridiplantae</taxon>
        <taxon>Chlorophyta</taxon>
        <taxon>core chlorophytes</taxon>
        <taxon>Chlorophyceae</taxon>
        <taxon>CS clade</taxon>
        <taxon>Chlamydomonadales</taxon>
        <taxon>Dunaliellaceae</taxon>
        <taxon>Dunaliella</taxon>
    </lineage>
</organism>
<keyword evidence="4" id="KW-0539">Nucleus</keyword>
<dbReference type="PANTHER" id="PTHR12434">
    <property type="entry name" value="MEDIATOR OF RNA POLYMERASE II TRANSCRIPTION SUBUNIT 22"/>
    <property type="match status" value="1"/>
</dbReference>
<evidence type="ECO:0000256" key="1">
    <source>
        <dbReference type="ARBA" id="ARBA00004123"/>
    </source>
</evidence>